<reference evidence="2 3" key="1">
    <citation type="submission" date="2022-06" db="EMBL/GenBank/DDBJ databases">
        <title>Isolation of gut microbiota from human fecal samples.</title>
        <authorList>
            <person name="Pamer E.G."/>
            <person name="Barat B."/>
            <person name="Waligurski E."/>
            <person name="Medina S."/>
            <person name="Paddock L."/>
            <person name="Mostad J."/>
        </authorList>
    </citation>
    <scope>NUCLEOTIDE SEQUENCE [LARGE SCALE GENOMIC DNA]</scope>
    <source>
        <strain evidence="2 3">DFI.7.95</strain>
    </source>
</reference>
<keyword evidence="3" id="KW-1185">Reference proteome</keyword>
<dbReference type="InterPro" id="IPR000182">
    <property type="entry name" value="GNAT_dom"/>
</dbReference>
<dbReference type="EMBL" id="JANGAC010000013">
    <property type="protein sequence ID" value="MCQ4924515.1"/>
    <property type="molecule type" value="Genomic_DNA"/>
</dbReference>
<gene>
    <name evidence="2" type="ORF">NE686_15545</name>
</gene>
<evidence type="ECO:0000313" key="2">
    <source>
        <dbReference type="EMBL" id="MCQ4924515.1"/>
    </source>
</evidence>
<organism evidence="2 3">
    <name type="scientific">Tissierella carlieri</name>
    <dbReference type="NCBI Taxonomy" id="689904"/>
    <lineage>
        <taxon>Bacteria</taxon>
        <taxon>Bacillati</taxon>
        <taxon>Bacillota</taxon>
        <taxon>Tissierellia</taxon>
        <taxon>Tissierellales</taxon>
        <taxon>Tissierellaceae</taxon>
        <taxon>Tissierella</taxon>
    </lineage>
</organism>
<dbReference type="CDD" id="cd04301">
    <property type="entry name" value="NAT_SF"/>
    <property type="match status" value="1"/>
</dbReference>
<protein>
    <submittedName>
        <fullName evidence="2">GNAT family N-acetyltransferase</fullName>
    </submittedName>
</protein>
<dbReference type="Pfam" id="PF00583">
    <property type="entry name" value="Acetyltransf_1"/>
    <property type="match status" value="1"/>
</dbReference>
<evidence type="ECO:0000259" key="1">
    <source>
        <dbReference type="PROSITE" id="PS51186"/>
    </source>
</evidence>
<dbReference type="PROSITE" id="PS51186">
    <property type="entry name" value="GNAT"/>
    <property type="match status" value="1"/>
</dbReference>
<comment type="caution">
    <text evidence="2">The sequence shown here is derived from an EMBL/GenBank/DDBJ whole genome shotgun (WGS) entry which is preliminary data.</text>
</comment>
<dbReference type="RefSeq" id="WP_216556096.1">
    <property type="nucleotide sequence ID" value="NZ_JAHLOH010000017.1"/>
</dbReference>
<evidence type="ECO:0000313" key="3">
    <source>
        <dbReference type="Proteomes" id="UP001524478"/>
    </source>
</evidence>
<name>A0ABT1SDF9_9FIRM</name>
<dbReference type="PANTHER" id="PTHR43415:SF3">
    <property type="entry name" value="GNAT-FAMILY ACETYLTRANSFERASE"/>
    <property type="match status" value="1"/>
</dbReference>
<dbReference type="Proteomes" id="UP001524478">
    <property type="component" value="Unassembled WGS sequence"/>
</dbReference>
<proteinExistence type="predicted"/>
<accession>A0ABT1SDF9</accession>
<sequence length="178" mass="20268">MKESNLKNGQALTIRTAKKEDALNLINYINKIGGESDFLTFGNNEFDISIEKEEAILESYIDAENKIYLIAEIENEIVGSLNYSGGIRQRTKHTGEFGISVAKKYWGLGIGKELIRYMIDWAKEGNVVRKINLRVREDNEAAINLYTKLGFKKEGIISRDFHVDGKYYSSIFMGLEID</sequence>
<dbReference type="PANTHER" id="PTHR43415">
    <property type="entry name" value="SPERMIDINE N(1)-ACETYLTRANSFERASE"/>
    <property type="match status" value="1"/>
</dbReference>
<feature type="domain" description="N-acetyltransferase" evidence="1">
    <location>
        <begin position="12"/>
        <end position="178"/>
    </location>
</feature>